<reference evidence="1 2" key="1">
    <citation type="submission" date="2023-11" db="EMBL/GenBank/DDBJ databases">
        <title>MicrobeMod: A computational toolkit for identifying prokaryotic methylation and restriction-modification with nanopore sequencing.</title>
        <authorList>
            <person name="Crits-Christoph A."/>
            <person name="Kang S.C."/>
            <person name="Lee H."/>
            <person name="Ostrov N."/>
        </authorList>
    </citation>
    <scope>NUCLEOTIDE SEQUENCE [LARGE SCALE GENOMIC DNA]</scope>
    <source>
        <strain evidence="1 2">ATCC BAA-805</strain>
    </source>
</reference>
<dbReference type="RefSeq" id="WP_223287996.1">
    <property type="nucleotide sequence ID" value="NZ_CP140255.1"/>
</dbReference>
<proteinExistence type="predicted"/>
<gene>
    <name evidence="1" type="ORF">SR894_14800</name>
</gene>
<name>A0ABZ0YJH4_9GAMM</name>
<keyword evidence="2" id="KW-1185">Reference proteome</keyword>
<dbReference type="EMBL" id="CP140255">
    <property type="protein sequence ID" value="WQH11422.1"/>
    <property type="molecule type" value="Genomic_DNA"/>
</dbReference>
<evidence type="ECO:0000313" key="1">
    <source>
        <dbReference type="EMBL" id="WQH11422.1"/>
    </source>
</evidence>
<sequence>MDISYSDFVYLCRIRDPQNIDPSYELRTDGVYVKDIPSDIHLEPGERAAHTEHPTGDLTQPCLRFPCNLEQLQEFLEWSGMYGCIDPFDMADWVKEKLSKAVRKTSTQQVKPSHLLTIAALLELLKDSVKPRYNQSAIIDSIVDNNKYVRGLSQGNLEPMFGAANKALEEARKNSLP</sequence>
<evidence type="ECO:0000313" key="2">
    <source>
        <dbReference type="Proteomes" id="UP001324794"/>
    </source>
</evidence>
<dbReference type="Proteomes" id="UP001324794">
    <property type="component" value="Chromosome"/>
</dbReference>
<accession>A0ABZ0YJH4</accession>
<organism evidence="1 2">
    <name type="scientific">Vreelandella neptunia</name>
    <dbReference type="NCBI Taxonomy" id="115551"/>
    <lineage>
        <taxon>Bacteria</taxon>
        <taxon>Pseudomonadati</taxon>
        <taxon>Pseudomonadota</taxon>
        <taxon>Gammaproteobacteria</taxon>
        <taxon>Oceanospirillales</taxon>
        <taxon>Halomonadaceae</taxon>
        <taxon>Vreelandella</taxon>
    </lineage>
</organism>
<protein>
    <submittedName>
        <fullName evidence="1">Uncharacterized protein</fullName>
    </submittedName>
</protein>